<keyword evidence="3 6" id="KW-0812">Transmembrane</keyword>
<dbReference type="Proteomes" id="UP000503840">
    <property type="component" value="Unassembled WGS sequence"/>
</dbReference>
<feature type="transmembrane region" description="Helical" evidence="6">
    <location>
        <begin position="126"/>
        <end position="148"/>
    </location>
</feature>
<evidence type="ECO:0000313" key="7">
    <source>
        <dbReference type="EMBL" id="GFM32585.1"/>
    </source>
</evidence>
<dbReference type="AlphaFoldDB" id="A0A7J0BHK5"/>
<comment type="subcellular location">
    <subcellularLocation>
        <location evidence="1">Membrane</location>
        <topology evidence="1">Multi-pass membrane protein</topology>
    </subcellularLocation>
</comment>
<dbReference type="PANTHER" id="PTHR30028:SF0">
    <property type="entry name" value="PROTEIN ALUMINUM SENSITIVE 3"/>
    <property type="match status" value="1"/>
</dbReference>
<keyword evidence="4 6" id="KW-1133">Transmembrane helix</keyword>
<evidence type="ECO:0000256" key="6">
    <source>
        <dbReference type="SAM" id="Phobius"/>
    </source>
</evidence>
<keyword evidence="8" id="KW-1185">Reference proteome</keyword>
<feature type="transmembrane region" description="Helical" evidence="6">
    <location>
        <begin position="223"/>
        <end position="246"/>
    </location>
</feature>
<dbReference type="EMBL" id="BLVO01000012">
    <property type="protein sequence ID" value="GFM32585.1"/>
    <property type="molecule type" value="Genomic_DNA"/>
</dbReference>
<evidence type="ECO:0000256" key="3">
    <source>
        <dbReference type="ARBA" id="ARBA00022692"/>
    </source>
</evidence>
<feature type="transmembrane region" description="Helical" evidence="6">
    <location>
        <begin position="66"/>
        <end position="83"/>
    </location>
</feature>
<protein>
    <submittedName>
        <fullName evidence="7">Iron export ABC transporter permease subunit FetB</fullName>
    </submittedName>
</protein>
<comment type="similarity">
    <text evidence="2">Belongs to the UPF0014 family.</text>
</comment>
<dbReference type="PANTHER" id="PTHR30028">
    <property type="entry name" value="UPF0014 INNER MEMBRANE PROTEIN YBBM-RELATED"/>
    <property type="match status" value="1"/>
</dbReference>
<comment type="caution">
    <text evidence="7">The sequence shown here is derived from an EMBL/GenBank/DDBJ whole genome shotgun (WGS) entry which is preliminary data.</text>
</comment>
<dbReference type="InterPro" id="IPR005226">
    <property type="entry name" value="UPF0014_fam"/>
</dbReference>
<evidence type="ECO:0000256" key="4">
    <source>
        <dbReference type="ARBA" id="ARBA00022989"/>
    </source>
</evidence>
<dbReference type="RefSeq" id="WP_174404683.1">
    <property type="nucleotide sequence ID" value="NZ_BLVO01000012.1"/>
</dbReference>
<name>A0A7J0BHK5_9BACT</name>
<evidence type="ECO:0000256" key="1">
    <source>
        <dbReference type="ARBA" id="ARBA00004141"/>
    </source>
</evidence>
<evidence type="ECO:0000313" key="8">
    <source>
        <dbReference type="Proteomes" id="UP000503840"/>
    </source>
</evidence>
<sequence>MGGAYIQISLWQLAIALVLVGVAGAASVLYELRLQKDLAIGTFRTFAQLFAMGYLLKIIFNLHSMLLVMGVYMVMTWFSVRIIKGRVKEKSIDYYAPTMVSVMVSYTLVTFIVTGIIIGAKPWWTPQYFIPIGGMVAGNSMNALAIGLERFFSELRNRKDQVEMMLCLGADFREASKEMFRNALKAGMIPSINSMMGVGIVSIPGMMTGQILAGADPADAVRYQIVVMLMIVAATALSSLIVLHLVRRRCFGPAMNLLLKN</sequence>
<dbReference type="GO" id="GO:0005886">
    <property type="term" value="C:plasma membrane"/>
    <property type="evidence" value="ECO:0007669"/>
    <property type="project" value="TreeGrafter"/>
</dbReference>
<gene>
    <name evidence="7" type="ORF">DSM101010T_09500</name>
</gene>
<reference evidence="7 8" key="1">
    <citation type="submission" date="2020-05" db="EMBL/GenBank/DDBJ databases">
        <title>Draft genome sequence of Desulfovibrio sp. strain HN2T.</title>
        <authorList>
            <person name="Ueno A."/>
            <person name="Tamazawa S."/>
            <person name="Tamamura S."/>
            <person name="Murakami T."/>
            <person name="Kiyama T."/>
            <person name="Inomata H."/>
            <person name="Amano Y."/>
            <person name="Miyakawa K."/>
            <person name="Tamaki H."/>
            <person name="Naganuma T."/>
            <person name="Kaneko K."/>
        </authorList>
    </citation>
    <scope>NUCLEOTIDE SEQUENCE [LARGE SCALE GENOMIC DNA]</scope>
    <source>
        <strain evidence="7 8">HN2</strain>
    </source>
</reference>
<evidence type="ECO:0000256" key="5">
    <source>
        <dbReference type="ARBA" id="ARBA00023136"/>
    </source>
</evidence>
<evidence type="ECO:0000256" key="2">
    <source>
        <dbReference type="ARBA" id="ARBA00005268"/>
    </source>
</evidence>
<feature type="transmembrane region" description="Helical" evidence="6">
    <location>
        <begin position="6"/>
        <end position="30"/>
    </location>
</feature>
<dbReference type="Pfam" id="PF03649">
    <property type="entry name" value="UPF0014"/>
    <property type="match status" value="1"/>
</dbReference>
<accession>A0A7J0BHK5</accession>
<feature type="transmembrane region" description="Helical" evidence="6">
    <location>
        <begin position="183"/>
        <end position="203"/>
    </location>
</feature>
<proteinExistence type="inferred from homology"/>
<organism evidence="7 8">
    <name type="scientific">Desulfovibrio subterraneus</name>
    <dbReference type="NCBI Taxonomy" id="2718620"/>
    <lineage>
        <taxon>Bacteria</taxon>
        <taxon>Pseudomonadati</taxon>
        <taxon>Thermodesulfobacteriota</taxon>
        <taxon>Desulfovibrionia</taxon>
        <taxon>Desulfovibrionales</taxon>
        <taxon>Desulfovibrionaceae</taxon>
        <taxon>Desulfovibrio</taxon>
    </lineage>
</organism>
<feature type="transmembrane region" description="Helical" evidence="6">
    <location>
        <begin position="95"/>
        <end position="120"/>
    </location>
</feature>
<keyword evidence="5 6" id="KW-0472">Membrane</keyword>